<dbReference type="Proteomes" id="UP000321635">
    <property type="component" value="Unassembled WGS sequence"/>
</dbReference>
<evidence type="ECO:0000256" key="6">
    <source>
        <dbReference type="ARBA" id="ARBA00022833"/>
    </source>
</evidence>
<dbReference type="GO" id="GO:0016787">
    <property type="term" value="F:hydrolase activity"/>
    <property type="evidence" value="ECO:0007669"/>
    <property type="project" value="UniProtKB-KW"/>
</dbReference>
<comment type="catalytic activity">
    <reaction evidence="1">
        <text>inosine + phosphate = alpha-D-ribose 1-phosphate + hypoxanthine</text>
        <dbReference type="Rhea" id="RHEA:27646"/>
        <dbReference type="ChEBI" id="CHEBI:17368"/>
        <dbReference type="ChEBI" id="CHEBI:17596"/>
        <dbReference type="ChEBI" id="CHEBI:43474"/>
        <dbReference type="ChEBI" id="CHEBI:57720"/>
        <dbReference type="EC" id="2.4.2.1"/>
    </reaction>
    <physiologicalReaction direction="left-to-right" evidence="1">
        <dbReference type="Rhea" id="RHEA:27647"/>
    </physiologicalReaction>
</comment>
<dbReference type="NCBIfam" id="TIGR00726">
    <property type="entry name" value="peptidoglycan editing factor PgeF"/>
    <property type="match status" value="1"/>
</dbReference>
<organism evidence="11 12">
    <name type="scientific">Acetobacter nitrogenifigens DSM 23921 = NBRC 105050</name>
    <dbReference type="NCBI Taxonomy" id="1120919"/>
    <lineage>
        <taxon>Bacteria</taxon>
        <taxon>Pseudomonadati</taxon>
        <taxon>Pseudomonadota</taxon>
        <taxon>Alphaproteobacteria</taxon>
        <taxon>Acetobacterales</taxon>
        <taxon>Acetobacteraceae</taxon>
        <taxon>Acetobacter</taxon>
    </lineage>
</organism>
<evidence type="ECO:0000256" key="10">
    <source>
        <dbReference type="RuleBase" id="RU361274"/>
    </source>
</evidence>
<dbReference type="Pfam" id="PF02578">
    <property type="entry name" value="Cu-oxidase_4"/>
    <property type="match status" value="1"/>
</dbReference>
<proteinExistence type="inferred from homology"/>
<keyword evidence="5" id="KW-0378">Hydrolase</keyword>
<dbReference type="SUPFAM" id="SSF64438">
    <property type="entry name" value="CNF1/YfiH-like putative cysteine hydrolases"/>
    <property type="match status" value="1"/>
</dbReference>
<dbReference type="Gene3D" id="3.60.140.10">
    <property type="entry name" value="CNF1/YfiH-like putative cysteine hydrolases"/>
    <property type="match status" value="1"/>
</dbReference>
<evidence type="ECO:0000256" key="4">
    <source>
        <dbReference type="ARBA" id="ARBA00022723"/>
    </source>
</evidence>
<gene>
    <name evidence="11" type="ORF">ANI02nite_19260</name>
</gene>
<evidence type="ECO:0000313" key="12">
    <source>
        <dbReference type="Proteomes" id="UP000321635"/>
    </source>
</evidence>
<evidence type="ECO:0000313" key="11">
    <source>
        <dbReference type="EMBL" id="GEN60042.1"/>
    </source>
</evidence>
<dbReference type="EMBL" id="BJYF01000009">
    <property type="protein sequence ID" value="GEN60042.1"/>
    <property type="molecule type" value="Genomic_DNA"/>
</dbReference>
<evidence type="ECO:0000256" key="8">
    <source>
        <dbReference type="ARBA" id="ARBA00048968"/>
    </source>
</evidence>
<evidence type="ECO:0000256" key="1">
    <source>
        <dbReference type="ARBA" id="ARBA00000553"/>
    </source>
</evidence>
<dbReference type="PANTHER" id="PTHR30616:SF2">
    <property type="entry name" value="PURINE NUCLEOSIDE PHOSPHORYLASE LACC1"/>
    <property type="match status" value="1"/>
</dbReference>
<comment type="similarity">
    <text evidence="2 10">Belongs to the purine nucleoside phosphorylase YfiH/LACC1 family.</text>
</comment>
<evidence type="ECO:0000256" key="3">
    <source>
        <dbReference type="ARBA" id="ARBA00022679"/>
    </source>
</evidence>
<dbReference type="InterPro" id="IPR038371">
    <property type="entry name" value="Cu_polyphenol_OxRdtase_sf"/>
</dbReference>
<evidence type="ECO:0000256" key="5">
    <source>
        <dbReference type="ARBA" id="ARBA00022801"/>
    </source>
</evidence>
<dbReference type="STRING" id="1120919.GCA_000429165_01506"/>
<keyword evidence="12" id="KW-1185">Reference proteome</keyword>
<name>A0A511XAW6_9PROT</name>
<keyword evidence="3" id="KW-0808">Transferase</keyword>
<comment type="caution">
    <text evidence="11">The sequence shown here is derived from an EMBL/GenBank/DDBJ whole genome shotgun (WGS) entry which is preliminary data.</text>
</comment>
<dbReference type="RefSeq" id="WP_026397547.1">
    <property type="nucleotide sequence ID" value="NZ_AUBI01000004.1"/>
</dbReference>
<sequence>MTTDGGFSAPEGWVLRAPALPGTRHGFFTRLGGVSAAPYASLNCSARSGDDPDAIRENRRRVAVEIGVAPEMLLGVSQVHSADAIIVDEPWAFGEGAKADAMVTTRPDVALGVITADCAPVLFASRDGRVVGAAHAGWRGAVGGVLEATLRAMEACGARASDVVAVVGPCIASRSYEVGEDMRAAVLQDGDDAEAAQWFAPGVRDGHYQFDLAGYCQWRLRAAGVGEALALGVDTLSDERRFYSHRRRTLAGGGHIGHQISVIAPTQHGGAV</sequence>
<reference evidence="11 12" key="1">
    <citation type="submission" date="2019-07" db="EMBL/GenBank/DDBJ databases">
        <title>Whole genome shotgun sequence of Acetobacter nitrogenifigens NBRC 105050.</title>
        <authorList>
            <person name="Hosoyama A."/>
            <person name="Uohara A."/>
            <person name="Ohji S."/>
            <person name="Ichikawa N."/>
        </authorList>
    </citation>
    <scope>NUCLEOTIDE SEQUENCE [LARGE SCALE GENOMIC DNA]</scope>
    <source>
        <strain evidence="11 12">NBRC 105050</strain>
    </source>
</reference>
<protein>
    <recommendedName>
        <fullName evidence="10">Purine nucleoside phosphorylase</fullName>
    </recommendedName>
</protein>
<dbReference type="OrthoDB" id="4279at2"/>
<keyword evidence="4" id="KW-0479">Metal-binding</keyword>
<evidence type="ECO:0000256" key="7">
    <source>
        <dbReference type="ARBA" id="ARBA00047989"/>
    </source>
</evidence>
<dbReference type="GO" id="GO:0017061">
    <property type="term" value="F:S-methyl-5-thioadenosine phosphorylase activity"/>
    <property type="evidence" value="ECO:0007669"/>
    <property type="project" value="UniProtKB-EC"/>
</dbReference>
<dbReference type="InterPro" id="IPR003730">
    <property type="entry name" value="Cu_polyphenol_OxRdtase"/>
</dbReference>
<dbReference type="GO" id="GO:0005507">
    <property type="term" value="F:copper ion binding"/>
    <property type="evidence" value="ECO:0007669"/>
    <property type="project" value="TreeGrafter"/>
</dbReference>
<dbReference type="CDD" id="cd16833">
    <property type="entry name" value="YfiH"/>
    <property type="match status" value="1"/>
</dbReference>
<keyword evidence="6" id="KW-0862">Zinc</keyword>
<comment type="catalytic activity">
    <reaction evidence="8">
        <text>adenosine + phosphate = alpha-D-ribose 1-phosphate + adenine</text>
        <dbReference type="Rhea" id="RHEA:27642"/>
        <dbReference type="ChEBI" id="CHEBI:16335"/>
        <dbReference type="ChEBI" id="CHEBI:16708"/>
        <dbReference type="ChEBI" id="CHEBI:43474"/>
        <dbReference type="ChEBI" id="CHEBI:57720"/>
        <dbReference type="EC" id="2.4.2.1"/>
    </reaction>
    <physiologicalReaction direction="left-to-right" evidence="8">
        <dbReference type="Rhea" id="RHEA:27643"/>
    </physiologicalReaction>
</comment>
<comment type="catalytic activity">
    <reaction evidence="9">
        <text>S-methyl-5'-thioadenosine + phosphate = 5-(methylsulfanyl)-alpha-D-ribose 1-phosphate + adenine</text>
        <dbReference type="Rhea" id="RHEA:11852"/>
        <dbReference type="ChEBI" id="CHEBI:16708"/>
        <dbReference type="ChEBI" id="CHEBI:17509"/>
        <dbReference type="ChEBI" id="CHEBI:43474"/>
        <dbReference type="ChEBI" id="CHEBI:58533"/>
        <dbReference type="EC" id="2.4.2.28"/>
    </reaction>
    <physiologicalReaction direction="left-to-right" evidence="9">
        <dbReference type="Rhea" id="RHEA:11853"/>
    </physiologicalReaction>
</comment>
<dbReference type="PANTHER" id="PTHR30616">
    <property type="entry name" value="UNCHARACTERIZED PROTEIN YFIH"/>
    <property type="match status" value="1"/>
</dbReference>
<dbReference type="AlphaFoldDB" id="A0A511XAW6"/>
<evidence type="ECO:0000256" key="2">
    <source>
        <dbReference type="ARBA" id="ARBA00007353"/>
    </source>
</evidence>
<comment type="catalytic activity">
    <reaction evidence="7">
        <text>adenosine + H2O + H(+) = inosine + NH4(+)</text>
        <dbReference type="Rhea" id="RHEA:24408"/>
        <dbReference type="ChEBI" id="CHEBI:15377"/>
        <dbReference type="ChEBI" id="CHEBI:15378"/>
        <dbReference type="ChEBI" id="CHEBI:16335"/>
        <dbReference type="ChEBI" id="CHEBI:17596"/>
        <dbReference type="ChEBI" id="CHEBI:28938"/>
        <dbReference type="EC" id="3.5.4.4"/>
    </reaction>
    <physiologicalReaction direction="left-to-right" evidence="7">
        <dbReference type="Rhea" id="RHEA:24409"/>
    </physiologicalReaction>
</comment>
<evidence type="ECO:0000256" key="9">
    <source>
        <dbReference type="ARBA" id="ARBA00049893"/>
    </source>
</evidence>
<dbReference type="InterPro" id="IPR011324">
    <property type="entry name" value="Cytotoxic_necrot_fac-like_cat"/>
</dbReference>
<accession>A0A511XAW6</accession>